<keyword evidence="13" id="KW-1185">Reference proteome</keyword>
<dbReference type="GO" id="GO:0005886">
    <property type="term" value="C:plasma membrane"/>
    <property type="evidence" value="ECO:0007669"/>
    <property type="project" value="UniProtKB-SubCell"/>
</dbReference>
<reference evidence="11 13" key="1">
    <citation type="journal article" date="2014" name="Curr. Biol.">
        <title>The genome of the clonal raider ant Cerapachys biroi.</title>
        <authorList>
            <person name="Oxley P.R."/>
            <person name="Ji L."/>
            <person name="Fetter-Pruneda I."/>
            <person name="McKenzie S.K."/>
            <person name="Li C."/>
            <person name="Hu H."/>
            <person name="Zhang G."/>
            <person name="Kronauer D.J."/>
        </authorList>
    </citation>
    <scope>NUCLEOTIDE SEQUENCE [LARGE SCALE GENOMIC DNA]</scope>
</reference>
<keyword evidence="2" id="KW-1003">Cell membrane</keyword>
<evidence type="ECO:0000256" key="8">
    <source>
        <dbReference type="ARBA" id="ARBA00023170"/>
    </source>
</evidence>
<dbReference type="InterPro" id="IPR004117">
    <property type="entry name" value="7tm6_olfct_rcpt"/>
</dbReference>
<feature type="transmembrane region" description="Helical" evidence="10">
    <location>
        <begin position="67"/>
        <end position="85"/>
    </location>
</feature>
<keyword evidence="7 10" id="KW-0472">Membrane</keyword>
<feature type="transmembrane region" description="Helical" evidence="10">
    <location>
        <begin position="35"/>
        <end position="55"/>
    </location>
</feature>
<evidence type="ECO:0000256" key="7">
    <source>
        <dbReference type="ARBA" id="ARBA00023136"/>
    </source>
</evidence>
<accession>A0A026X291</accession>
<dbReference type="Proteomes" id="UP000279307">
    <property type="component" value="Chromosome 10"/>
</dbReference>
<comment type="similarity">
    <text evidence="10">Belongs to the insect chemoreceptor superfamily. Heteromeric odorant receptor channel (TC 1.A.69) family.</text>
</comment>
<dbReference type="PANTHER" id="PTHR21137">
    <property type="entry name" value="ODORANT RECEPTOR"/>
    <property type="match status" value="1"/>
</dbReference>
<feature type="transmembrane region" description="Helical" evidence="10">
    <location>
        <begin position="363"/>
        <end position="388"/>
    </location>
</feature>
<protein>
    <recommendedName>
        <fullName evidence="10">Odorant receptor</fullName>
    </recommendedName>
</protein>
<keyword evidence="6 10" id="KW-1133">Transmembrane helix</keyword>
<feature type="transmembrane region" description="Helical" evidence="10">
    <location>
        <begin position="116"/>
        <end position="136"/>
    </location>
</feature>
<keyword evidence="9 10" id="KW-0807">Transducer</keyword>
<proteinExistence type="inferred from homology"/>
<evidence type="ECO:0000256" key="4">
    <source>
        <dbReference type="ARBA" id="ARBA00022692"/>
    </source>
</evidence>
<feature type="transmembrane region" description="Helical" evidence="10">
    <location>
        <begin position="184"/>
        <end position="205"/>
    </location>
</feature>
<dbReference type="GO" id="GO:0005549">
    <property type="term" value="F:odorant binding"/>
    <property type="evidence" value="ECO:0007669"/>
    <property type="project" value="InterPro"/>
</dbReference>
<evidence type="ECO:0000313" key="12">
    <source>
        <dbReference type="EMBL" id="RLU17956.1"/>
    </source>
</evidence>
<comment type="subcellular location">
    <subcellularLocation>
        <location evidence="1 10">Cell membrane</location>
        <topology evidence="1 10">Multi-pass membrane protein</topology>
    </subcellularLocation>
</comment>
<reference evidence="12 14" key="2">
    <citation type="journal article" date="2018" name="Genome Res.">
        <title>The genomic architecture and molecular evolution of ant odorant receptors.</title>
        <authorList>
            <person name="McKenzie S.K."/>
            <person name="Kronauer D.J.C."/>
        </authorList>
    </citation>
    <scope>NUCLEOTIDE SEQUENCE [LARGE SCALE GENOMIC DNA]</scope>
    <source>
        <strain evidence="12">Clonal line C1</strain>
    </source>
</reference>
<keyword evidence="8 10" id="KW-0675">Receptor</keyword>
<evidence type="ECO:0000256" key="1">
    <source>
        <dbReference type="ARBA" id="ARBA00004651"/>
    </source>
</evidence>
<evidence type="ECO:0000256" key="9">
    <source>
        <dbReference type="ARBA" id="ARBA00023224"/>
    </source>
</evidence>
<dbReference type="EMBL" id="QOIP01000010">
    <property type="protein sequence ID" value="RLU17956.1"/>
    <property type="molecule type" value="Genomic_DNA"/>
</dbReference>
<keyword evidence="4 10" id="KW-0812">Transmembrane</keyword>
<evidence type="ECO:0000256" key="2">
    <source>
        <dbReference type="ARBA" id="ARBA00022475"/>
    </source>
</evidence>
<name>A0A026X291_OOCBI</name>
<keyword evidence="3 10" id="KW-0716">Sensory transduction</keyword>
<organism evidence="11 13">
    <name type="scientific">Ooceraea biroi</name>
    <name type="common">Clonal raider ant</name>
    <name type="synonym">Cerapachys biroi</name>
    <dbReference type="NCBI Taxonomy" id="2015173"/>
    <lineage>
        <taxon>Eukaryota</taxon>
        <taxon>Metazoa</taxon>
        <taxon>Ecdysozoa</taxon>
        <taxon>Arthropoda</taxon>
        <taxon>Hexapoda</taxon>
        <taxon>Insecta</taxon>
        <taxon>Pterygota</taxon>
        <taxon>Neoptera</taxon>
        <taxon>Endopterygota</taxon>
        <taxon>Hymenoptera</taxon>
        <taxon>Apocrita</taxon>
        <taxon>Aculeata</taxon>
        <taxon>Formicoidea</taxon>
        <taxon>Formicidae</taxon>
        <taxon>Dorylinae</taxon>
        <taxon>Ooceraea</taxon>
    </lineage>
</organism>
<dbReference type="AlphaFoldDB" id="A0A026X291"/>
<keyword evidence="5 10" id="KW-0552">Olfaction</keyword>
<evidence type="ECO:0000256" key="10">
    <source>
        <dbReference type="RuleBase" id="RU351113"/>
    </source>
</evidence>
<feature type="transmembrane region" description="Helical" evidence="10">
    <location>
        <begin position="298"/>
        <end position="317"/>
    </location>
</feature>
<gene>
    <name evidence="12" type="ORF">DMN91_010196</name>
    <name evidence="11" type="ORF">X777_05711</name>
</gene>
<dbReference type="PANTHER" id="PTHR21137:SF35">
    <property type="entry name" value="ODORANT RECEPTOR 19A-RELATED"/>
    <property type="match status" value="1"/>
</dbReference>
<evidence type="ECO:0000313" key="11">
    <source>
        <dbReference type="EMBL" id="EZA62173.1"/>
    </source>
</evidence>
<dbReference type="EMBL" id="KK107028">
    <property type="protein sequence ID" value="EZA62173.1"/>
    <property type="molecule type" value="Genomic_DNA"/>
</dbReference>
<dbReference type="GO" id="GO:0007165">
    <property type="term" value="P:signal transduction"/>
    <property type="evidence" value="ECO:0007669"/>
    <property type="project" value="UniProtKB-KW"/>
</dbReference>
<sequence length="398" mass="46909">MYVFAGERCYKIHRIMFLFMGFWPYQKPFICRLQAVFFFSAYFCTTFFQLTAFLTTTCNMDCILKRFPYICLSLVYVLCYCSFYFNSEILKQALEHMQLDWKMFENSDTRKVFEEYLFLSYVFALFACLICPPFLFSWAALECSLVILDAIMPINVSRPRKIEVDYELFLDKEEYFYLYVTQELLGVGIGFFTILVPGTFCLTLVRHSSATYKIASCLIQNTVIVHTLQIPVTQQIQFIHRSISFSVYIHRRTFKFMKNFLDTVYVWYFPLILICILCLSVLLLRLYNALLHINDIDFYDIFVCCVLLNTCFIYMFFTNFIAQSYTEHSIEIVKSTYDTLWYLAPLQIQKLLLIIQRSIKAHIIVLGGLFAFSIEGFATIFTTAVSYFTVLHTLHLTT</sequence>
<evidence type="ECO:0000313" key="13">
    <source>
        <dbReference type="Proteomes" id="UP000053097"/>
    </source>
</evidence>
<dbReference type="Proteomes" id="UP000053097">
    <property type="component" value="Unassembled WGS sequence"/>
</dbReference>
<dbReference type="OrthoDB" id="7550312at2759"/>
<dbReference type="GO" id="GO:0004984">
    <property type="term" value="F:olfactory receptor activity"/>
    <property type="evidence" value="ECO:0007669"/>
    <property type="project" value="InterPro"/>
</dbReference>
<evidence type="ECO:0000256" key="5">
    <source>
        <dbReference type="ARBA" id="ARBA00022725"/>
    </source>
</evidence>
<feature type="transmembrane region" description="Helical" evidence="10">
    <location>
        <begin position="265"/>
        <end position="286"/>
    </location>
</feature>
<evidence type="ECO:0000313" key="14">
    <source>
        <dbReference type="Proteomes" id="UP000279307"/>
    </source>
</evidence>
<evidence type="ECO:0000256" key="6">
    <source>
        <dbReference type="ARBA" id="ARBA00022989"/>
    </source>
</evidence>
<evidence type="ECO:0000256" key="3">
    <source>
        <dbReference type="ARBA" id="ARBA00022606"/>
    </source>
</evidence>
<reference evidence="12" key="3">
    <citation type="submission" date="2018-07" db="EMBL/GenBank/DDBJ databases">
        <authorList>
            <person name="Mckenzie S.K."/>
            <person name="Kronauer D.J.C."/>
        </authorList>
    </citation>
    <scope>NUCLEOTIDE SEQUENCE</scope>
    <source>
        <strain evidence="12">Clonal line C1</strain>
    </source>
</reference>